<dbReference type="InterPro" id="IPR041542">
    <property type="entry name" value="GH43_C2"/>
</dbReference>
<evidence type="ECO:0000256" key="6">
    <source>
        <dbReference type="RuleBase" id="RU361187"/>
    </source>
</evidence>
<dbReference type="RefSeq" id="WP_169574665.1">
    <property type="nucleotide sequence ID" value="NZ_JABBFV010000018.1"/>
</dbReference>
<dbReference type="CDD" id="cd09000">
    <property type="entry name" value="GH43_SXA-like"/>
    <property type="match status" value="1"/>
</dbReference>
<organism evidence="8 9">
    <name type="scientific">Sphingobium psychrophilum</name>
    <dbReference type="NCBI Taxonomy" id="2728834"/>
    <lineage>
        <taxon>Bacteria</taxon>
        <taxon>Pseudomonadati</taxon>
        <taxon>Pseudomonadota</taxon>
        <taxon>Alphaproteobacteria</taxon>
        <taxon>Sphingomonadales</taxon>
        <taxon>Sphingomonadaceae</taxon>
        <taxon>Sphingobium</taxon>
    </lineage>
</organism>
<dbReference type="InterPro" id="IPR006710">
    <property type="entry name" value="Glyco_hydro_43"/>
</dbReference>
<dbReference type="InterPro" id="IPR023296">
    <property type="entry name" value="Glyco_hydro_beta-prop_sf"/>
</dbReference>
<dbReference type="Gene3D" id="2.60.120.200">
    <property type="match status" value="1"/>
</dbReference>
<evidence type="ECO:0000256" key="2">
    <source>
        <dbReference type="ARBA" id="ARBA00022801"/>
    </source>
</evidence>
<dbReference type="InterPro" id="IPR013320">
    <property type="entry name" value="ConA-like_dom_sf"/>
</dbReference>
<dbReference type="Proteomes" id="UP000519023">
    <property type="component" value="Unassembled WGS sequence"/>
</dbReference>
<dbReference type="Pfam" id="PF04616">
    <property type="entry name" value="Glyco_hydro_43"/>
    <property type="match status" value="1"/>
</dbReference>
<dbReference type="SUPFAM" id="SSF49899">
    <property type="entry name" value="Concanavalin A-like lectins/glucanases"/>
    <property type="match status" value="1"/>
</dbReference>
<dbReference type="Gene3D" id="2.115.10.20">
    <property type="entry name" value="Glycosyl hydrolase domain, family 43"/>
    <property type="match status" value="1"/>
</dbReference>
<dbReference type="SUPFAM" id="SSF75005">
    <property type="entry name" value="Arabinanase/levansucrase/invertase"/>
    <property type="match status" value="1"/>
</dbReference>
<evidence type="ECO:0000256" key="5">
    <source>
        <dbReference type="PIRSR" id="PIRSR606710-2"/>
    </source>
</evidence>
<dbReference type="InterPro" id="IPR051795">
    <property type="entry name" value="Glycosyl_Hydrlase_43"/>
</dbReference>
<dbReference type="EMBL" id="JABBFV010000018">
    <property type="protein sequence ID" value="NML12263.1"/>
    <property type="molecule type" value="Genomic_DNA"/>
</dbReference>
<feature type="active site" description="Proton acceptor" evidence="4">
    <location>
        <position position="15"/>
    </location>
</feature>
<evidence type="ECO:0000313" key="8">
    <source>
        <dbReference type="EMBL" id="NML12263.1"/>
    </source>
</evidence>
<dbReference type="Pfam" id="PF17851">
    <property type="entry name" value="GH43_C2"/>
    <property type="match status" value="1"/>
</dbReference>
<reference evidence="8 9" key="1">
    <citation type="submission" date="2020-04" db="EMBL/GenBank/DDBJ databases">
        <title>Sphingobium sp. AR-3-1 isolated from Arctic soil.</title>
        <authorList>
            <person name="Dahal R.H."/>
            <person name="Chaudhary D.K."/>
        </authorList>
    </citation>
    <scope>NUCLEOTIDE SEQUENCE [LARGE SCALE GENOMIC DNA]</scope>
    <source>
        <strain evidence="8 9">AR-3-1</strain>
    </source>
</reference>
<protein>
    <submittedName>
        <fullName evidence="8">Glycoside hydrolase family 43 protein</fullName>
    </submittedName>
</protein>
<keyword evidence="3 6" id="KW-0326">Glycosidase</keyword>
<evidence type="ECO:0000256" key="1">
    <source>
        <dbReference type="ARBA" id="ARBA00009865"/>
    </source>
</evidence>
<name>A0A7X9ZTQ4_9SPHN</name>
<dbReference type="GO" id="GO:0005975">
    <property type="term" value="P:carbohydrate metabolic process"/>
    <property type="evidence" value="ECO:0007669"/>
    <property type="project" value="InterPro"/>
</dbReference>
<feature type="site" description="Important for catalytic activity, responsible for pKa modulation of the active site Glu and correct orientation of both the proton donor and substrate" evidence="5">
    <location>
        <position position="137"/>
    </location>
</feature>
<accession>A0A7X9ZTQ4</accession>
<evidence type="ECO:0000256" key="4">
    <source>
        <dbReference type="PIRSR" id="PIRSR606710-1"/>
    </source>
</evidence>
<dbReference type="PANTHER" id="PTHR42812:SF12">
    <property type="entry name" value="BETA-XYLOSIDASE-RELATED"/>
    <property type="match status" value="1"/>
</dbReference>
<keyword evidence="2 6" id="KW-0378">Hydrolase</keyword>
<evidence type="ECO:0000256" key="3">
    <source>
        <dbReference type="ARBA" id="ARBA00023295"/>
    </source>
</evidence>
<dbReference type="PANTHER" id="PTHR42812">
    <property type="entry name" value="BETA-XYLOSIDASE"/>
    <property type="match status" value="1"/>
</dbReference>
<dbReference type="GO" id="GO:0004553">
    <property type="term" value="F:hydrolase activity, hydrolyzing O-glycosyl compounds"/>
    <property type="evidence" value="ECO:0007669"/>
    <property type="project" value="InterPro"/>
</dbReference>
<sequence length="544" mass="61224">MTVISNPILPGFNPDPSILRVGDDFYIATSTFEWYPGVQIHHSRDLKHWRLVARPLARASQLDMRGAPDSCGVWAPDLSYADGRFWLIFTDVKRYGVTTVNGARGASLRDFPNYVVHCDHVDGDWSDATHLNSSGFDPALFHDEDGRSWMLNMLWDHRPGRGRFAGIQIQLFDRAALKLVGEPHLIFKGTDLGFTEGPHIYKRDEWYHLLVAEGGTGWDHAVVMARSCDLLGPYEVHPDGVVLTASGNRHGPLTRTGHGDLVELQDGTPWLTYLCGRPVPEKARCILGRETAIQPMRWHDDGWLRTLDGDAKPMEAPRAPDLPPMPWPQNRWNGRFDRDSLPPEFQWLRTPMPERLFSLFDRPGFLRLYGRETVGSHFEQALVARRLEHRRFTATTCLDFAPRCFQQAAGLILYYNSTKYYYLSISVEEGARELQLMIASPELAESVTIEGVGPLPEGPIELRAQGDGDALIFSWRSEESSVWQILPHRLDGTILSDEVTFPGLPNFTGTFVGMACQDASGMATPADFAWFLYEGGDDRCAPVD</sequence>
<feature type="active site" description="Proton donor" evidence="4">
    <location>
        <position position="196"/>
    </location>
</feature>
<evidence type="ECO:0000259" key="7">
    <source>
        <dbReference type="Pfam" id="PF17851"/>
    </source>
</evidence>
<proteinExistence type="inferred from homology"/>
<comment type="similarity">
    <text evidence="1 6">Belongs to the glycosyl hydrolase 43 family.</text>
</comment>
<keyword evidence="9" id="KW-1185">Reference proteome</keyword>
<comment type="caution">
    <text evidence="8">The sequence shown here is derived from an EMBL/GenBank/DDBJ whole genome shotgun (WGS) entry which is preliminary data.</text>
</comment>
<dbReference type="AlphaFoldDB" id="A0A7X9ZTQ4"/>
<feature type="domain" description="Beta-xylosidase C-terminal Concanavalin A-like" evidence="7">
    <location>
        <begin position="335"/>
        <end position="534"/>
    </location>
</feature>
<gene>
    <name evidence="8" type="ORF">HHL08_19320</name>
</gene>
<evidence type="ECO:0000313" key="9">
    <source>
        <dbReference type="Proteomes" id="UP000519023"/>
    </source>
</evidence>